<dbReference type="AlphaFoldDB" id="A0A5N5G7U0"/>
<dbReference type="OrthoDB" id="1732457at2759"/>
<dbReference type="InterPro" id="IPR044191">
    <property type="entry name" value="CHI3-like"/>
</dbReference>
<name>A0A5N5G7U0_9ROSA</name>
<accession>A0A5N5G7U0</accession>
<organism evidence="2 3">
    <name type="scientific">Pyrus ussuriensis x Pyrus communis</name>
    <dbReference type="NCBI Taxonomy" id="2448454"/>
    <lineage>
        <taxon>Eukaryota</taxon>
        <taxon>Viridiplantae</taxon>
        <taxon>Streptophyta</taxon>
        <taxon>Embryophyta</taxon>
        <taxon>Tracheophyta</taxon>
        <taxon>Spermatophyta</taxon>
        <taxon>Magnoliopsida</taxon>
        <taxon>eudicotyledons</taxon>
        <taxon>Gunneridae</taxon>
        <taxon>Pentapetalae</taxon>
        <taxon>rosids</taxon>
        <taxon>fabids</taxon>
        <taxon>Rosales</taxon>
        <taxon>Rosaceae</taxon>
        <taxon>Amygdaloideae</taxon>
        <taxon>Maleae</taxon>
        <taxon>Pyrus</taxon>
    </lineage>
</organism>
<gene>
    <name evidence="2" type="ORF">D8674_019445</name>
</gene>
<evidence type="ECO:0000313" key="3">
    <source>
        <dbReference type="Proteomes" id="UP000327157"/>
    </source>
</evidence>
<dbReference type="Pfam" id="PF21889">
    <property type="entry name" value="TPR1-like_2nd"/>
    <property type="match status" value="1"/>
</dbReference>
<comment type="caution">
    <text evidence="2">The sequence shown here is derived from an EMBL/GenBank/DDBJ whole genome shotgun (WGS) entry which is preliminary data.</text>
</comment>
<evidence type="ECO:0000313" key="2">
    <source>
        <dbReference type="EMBL" id="KAB2611413.1"/>
    </source>
</evidence>
<dbReference type="InterPro" id="IPR036298">
    <property type="entry name" value="Chalcone_isomerase_sf"/>
</dbReference>
<reference evidence="2 3" key="1">
    <citation type="submission" date="2019-09" db="EMBL/GenBank/DDBJ databases">
        <authorList>
            <person name="Ou C."/>
        </authorList>
    </citation>
    <scope>NUCLEOTIDE SEQUENCE [LARGE SCALE GENOMIC DNA]</scope>
    <source>
        <strain evidence="2">S2</strain>
        <tissue evidence="2">Leaf</tissue>
    </source>
</reference>
<dbReference type="SUPFAM" id="SSF54626">
    <property type="entry name" value="Chalcone isomerase"/>
    <property type="match status" value="1"/>
</dbReference>
<keyword evidence="2" id="KW-0413">Isomerase</keyword>
<reference evidence="2 3" key="3">
    <citation type="submission" date="2019-11" db="EMBL/GenBank/DDBJ databases">
        <title>A de novo genome assembly of a pear dwarfing rootstock.</title>
        <authorList>
            <person name="Wang F."/>
            <person name="Wang J."/>
            <person name="Li S."/>
            <person name="Zhang Y."/>
            <person name="Fang M."/>
            <person name="Ma L."/>
            <person name="Zhao Y."/>
            <person name="Jiang S."/>
        </authorList>
    </citation>
    <scope>NUCLEOTIDE SEQUENCE [LARGE SCALE GENOMIC DNA]</scope>
    <source>
        <strain evidence="2">S2</strain>
        <tissue evidence="2">Leaf</tissue>
    </source>
</reference>
<proteinExistence type="predicted"/>
<dbReference type="Proteomes" id="UP000327157">
    <property type="component" value="Chromosome 17"/>
</dbReference>
<evidence type="ECO:0000259" key="1">
    <source>
        <dbReference type="Pfam" id="PF21889"/>
    </source>
</evidence>
<dbReference type="Gene3D" id="3.50.70.10">
    <property type="match status" value="1"/>
</dbReference>
<dbReference type="GO" id="GO:0016872">
    <property type="term" value="F:intramolecular lyase activity"/>
    <property type="evidence" value="ECO:0007669"/>
    <property type="project" value="InterPro"/>
</dbReference>
<keyword evidence="3" id="KW-1185">Reference proteome</keyword>
<dbReference type="InterPro" id="IPR016088">
    <property type="entry name" value="Chalcone_isomerase_3-sand"/>
</dbReference>
<dbReference type="InterPro" id="IPR054080">
    <property type="entry name" value="TPR1-like_2nd"/>
</dbReference>
<dbReference type="PANTHER" id="PTHR47588">
    <property type="entry name" value="CHALCONE--FLAVONONE ISOMERASE 3-RELATED"/>
    <property type="match status" value="1"/>
</dbReference>
<feature type="domain" description="TPR1-like CTLH-containing" evidence="1">
    <location>
        <begin position="243"/>
        <end position="282"/>
    </location>
</feature>
<protein>
    <submittedName>
        <fullName evidence="2">Chalcone--flavonone isomerase 3</fullName>
    </submittedName>
</protein>
<sequence length="283" mass="31270">MNNKSQIGSLQETAIDTRAFTKYNLHAPDFTSLETVKRKLHATGMLMTPITLASPIHVSSSCVGMPSPYLQITENQFHSYFLAVATISTLVLTMYNCSAEEEIARWKATAEEEAAVGTGVEQEFAAQLKSIETNFNLMMECRENAGESLLSLSKPANHVAPPVFLRFTGVNPISSLIVLCVACSPAEKFIRVVVTKEIKGSQYGVQIESAARDRLAADDKYEEEEEALEKVLPIKVLQEGFYCVYTLENFGENEQLSKYGDAKSARAIMSVELKKLIEANPLQ</sequence>
<dbReference type="EMBL" id="SMOL01000487">
    <property type="protein sequence ID" value="KAB2611413.1"/>
    <property type="molecule type" value="Genomic_DNA"/>
</dbReference>
<reference evidence="3" key="2">
    <citation type="submission" date="2019-10" db="EMBL/GenBank/DDBJ databases">
        <title>A de novo genome assembly of a pear dwarfing rootstock.</title>
        <authorList>
            <person name="Wang F."/>
            <person name="Wang J."/>
            <person name="Li S."/>
            <person name="Zhang Y."/>
            <person name="Fang M."/>
            <person name="Ma L."/>
            <person name="Zhao Y."/>
            <person name="Jiang S."/>
        </authorList>
    </citation>
    <scope>NUCLEOTIDE SEQUENCE [LARGE SCALE GENOMIC DNA]</scope>
</reference>
<dbReference type="PANTHER" id="PTHR47588:SF1">
    <property type="entry name" value="CHALCONE--FLAVANONE ISOMERASE 3-RELATED"/>
    <property type="match status" value="1"/>
</dbReference>